<dbReference type="AlphaFoldDB" id="A0A8J2JM81"/>
<name>A0A8J2JM81_9HEXA</name>
<comment type="caution">
    <text evidence="2">The sequence shown here is derived from an EMBL/GenBank/DDBJ whole genome shotgun (WGS) entry which is preliminary data.</text>
</comment>
<dbReference type="SMART" id="SM00343">
    <property type="entry name" value="ZnF_C2HC"/>
    <property type="match status" value="2"/>
</dbReference>
<dbReference type="GO" id="GO:0003676">
    <property type="term" value="F:nucleic acid binding"/>
    <property type="evidence" value="ECO:0007669"/>
    <property type="project" value="InterPro"/>
</dbReference>
<dbReference type="PANTHER" id="PTHR47331">
    <property type="entry name" value="PHD-TYPE DOMAIN-CONTAINING PROTEIN"/>
    <property type="match status" value="1"/>
</dbReference>
<dbReference type="PANTHER" id="PTHR47331:SF5">
    <property type="entry name" value="RIBONUCLEASE H"/>
    <property type="match status" value="1"/>
</dbReference>
<evidence type="ECO:0000313" key="2">
    <source>
        <dbReference type="EMBL" id="CAG7722322.1"/>
    </source>
</evidence>
<gene>
    <name evidence="2" type="ORF">AFUS01_LOCUS11465</name>
</gene>
<dbReference type="EMBL" id="CAJVCH010088235">
    <property type="protein sequence ID" value="CAG7722322.1"/>
    <property type="molecule type" value="Genomic_DNA"/>
</dbReference>
<evidence type="ECO:0000313" key="3">
    <source>
        <dbReference type="Proteomes" id="UP000708208"/>
    </source>
</evidence>
<evidence type="ECO:0000259" key="1">
    <source>
        <dbReference type="SMART" id="SM00343"/>
    </source>
</evidence>
<dbReference type="Proteomes" id="UP000708208">
    <property type="component" value="Unassembled WGS sequence"/>
</dbReference>
<proteinExistence type="predicted"/>
<feature type="domain" description="CCHC-type" evidence="1">
    <location>
        <begin position="54"/>
        <end position="70"/>
    </location>
</feature>
<dbReference type="GO" id="GO:0008270">
    <property type="term" value="F:zinc ion binding"/>
    <property type="evidence" value="ECO:0007669"/>
    <property type="project" value="InterPro"/>
</dbReference>
<reference evidence="2" key="1">
    <citation type="submission" date="2021-06" db="EMBL/GenBank/DDBJ databases">
        <authorList>
            <person name="Hodson N. C."/>
            <person name="Mongue J. A."/>
            <person name="Jaron S. K."/>
        </authorList>
    </citation>
    <scope>NUCLEOTIDE SEQUENCE</scope>
</reference>
<sequence length="240" mass="26687">MVTNDVKSETKKETHGSKRSCIYCKKEDHFIGSCSEFKSLSTDARWEFVKSKRTCFCCLQPGHNLKTCRKVKNCGIADCQRPHNQLLHKFEEKEAAVQNVMLSHIPENPRIMLKVLPVTLYGPKGEIETYALFDDCSSATLLDEKIASLLGLKGDVDPLIIRGTSSLTHADEKSRRVEVSISGPKSGKFNLKQMKARGLEIKPIFHQIVGGCGVLLCLVCPSQAGLLKNSLVTVRALIWN</sequence>
<keyword evidence="3" id="KW-1185">Reference proteome</keyword>
<dbReference type="InterPro" id="IPR001878">
    <property type="entry name" value="Znf_CCHC"/>
</dbReference>
<accession>A0A8J2JM81</accession>
<dbReference type="OrthoDB" id="8056668at2759"/>
<organism evidence="2 3">
    <name type="scientific">Allacma fusca</name>
    <dbReference type="NCBI Taxonomy" id="39272"/>
    <lineage>
        <taxon>Eukaryota</taxon>
        <taxon>Metazoa</taxon>
        <taxon>Ecdysozoa</taxon>
        <taxon>Arthropoda</taxon>
        <taxon>Hexapoda</taxon>
        <taxon>Collembola</taxon>
        <taxon>Symphypleona</taxon>
        <taxon>Sminthuridae</taxon>
        <taxon>Allacma</taxon>
    </lineage>
</organism>
<protein>
    <recommendedName>
        <fullName evidence="1">CCHC-type domain-containing protein</fullName>
    </recommendedName>
</protein>
<feature type="domain" description="CCHC-type" evidence="1">
    <location>
        <begin position="20"/>
        <end position="36"/>
    </location>
</feature>